<evidence type="ECO:0000256" key="8">
    <source>
        <dbReference type="ARBA" id="ARBA00023136"/>
    </source>
</evidence>
<evidence type="ECO:0000256" key="7">
    <source>
        <dbReference type="ARBA" id="ARBA00023078"/>
    </source>
</evidence>
<dbReference type="NCBIfam" id="TIGR03049">
    <property type="entry name" value="PS_I_psaK"/>
    <property type="match status" value="1"/>
</dbReference>
<proteinExistence type="inferred from homology"/>
<feature type="transmembrane region" description="Helical" evidence="9">
    <location>
        <begin position="20"/>
        <end position="40"/>
    </location>
</feature>
<evidence type="ECO:0000256" key="6">
    <source>
        <dbReference type="ARBA" id="ARBA00022989"/>
    </source>
</evidence>
<evidence type="ECO:0000313" key="10">
    <source>
        <dbReference type="EMBL" id="NEZ57204.1"/>
    </source>
</evidence>
<dbReference type="InterPro" id="IPR037101">
    <property type="entry name" value="PSI_PsaK_bact"/>
</dbReference>
<dbReference type="GO" id="GO:0009522">
    <property type="term" value="C:photosystem I"/>
    <property type="evidence" value="ECO:0007669"/>
    <property type="project" value="UniProtKB-KW"/>
</dbReference>
<evidence type="ECO:0000256" key="4">
    <source>
        <dbReference type="ARBA" id="ARBA00022692"/>
    </source>
</evidence>
<evidence type="ECO:0000256" key="3">
    <source>
        <dbReference type="ARBA" id="ARBA00022531"/>
    </source>
</evidence>
<dbReference type="Proteomes" id="UP000481033">
    <property type="component" value="Unassembled WGS sequence"/>
</dbReference>
<gene>
    <name evidence="9 10" type="primary">psaK</name>
    <name evidence="10" type="ORF">DXZ20_16275</name>
</gene>
<keyword evidence="7 9" id="KW-0793">Thylakoid</keyword>
<protein>
    <recommendedName>
        <fullName evidence="9">Photosystem I reaction center subunit PsaK</fullName>
    </recommendedName>
    <alternativeName>
        <fullName evidence="9">Photosystem I subunit X</fullName>
    </alternativeName>
</protein>
<keyword evidence="6 9" id="KW-1133">Transmembrane helix</keyword>
<keyword evidence="11" id="KW-1185">Reference proteome</keyword>
<dbReference type="GO" id="GO:0015979">
    <property type="term" value="P:photosynthesis"/>
    <property type="evidence" value="ECO:0007669"/>
    <property type="project" value="UniProtKB-UniRule"/>
</dbReference>
<evidence type="ECO:0000256" key="2">
    <source>
        <dbReference type="ARBA" id="ARBA00006458"/>
    </source>
</evidence>
<reference evidence="10 11" key="1">
    <citation type="journal article" date="2020" name="Microb. Ecol.">
        <title>Ecogenomics of the Marine Benthic Filamentous Cyanobacterium Adonisia.</title>
        <authorList>
            <person name="Walter J.M."/>
            <person name="Coutinho F.H."/>
            <person name="Leomil L."/>
            <person name="Hargreaves P.I."/>
            <person name="Campeao M.E."/>
            <person name="Vieira V.V."/>
            <person name="Silva B.S."/>
            <person name="Fistarol G.O."/>
            <person name="Salomon P.S."/>
            <person name="Sawabe T."/>
            <person name="Mino S."/>
            <person name="Hosokawa M."/>
            <person name="Miyashita H."/>
            <person name="Maruyama F."/>
            <person name="van Verk M.C."/>
            <person name="Dutilh B.E."/>
            <person name="Thompson C.C."/>
            <person name="Thompson F.L."/>
        </authorList>
    </citation>
    <scope>NUCLEOTIDE SEQUENCE [LARGE SCALE GENOMIC DNA]</scope>
    <source>
        <strain evidence="10 11">CCMR0081</strain>
    </source>
</reference>
<dbReference type="InterPro" id="IPR017492">
    <property type="entry name" value="PSI_PsaK"/>
</dbReference>
<dbReference type="Pfam" id="PF01241">
    <property type="entry name" value="PSI_PSAK"/>
    <property type="match status" value="1"/>
</dbReference>
<dbReference type="SUPFAM" id="SSF81563">
    <property type="entry name" value="Photosystem I reaction center subunit X, PsaK"/>
    <property type="match status" value="1"/>
</dbReference>
<keyword evidence="5 9" id="KW-0603">Photosystem I</keyword>
<comment type="caution">
    <text evidence="10">The sequence shown here is derived from an EMBL/GenBank/DDBJ whole genome shotgun (WGS) entry which is preliminary data.</text>
</comment>
<dbReference type="Gene3D" id="1.20.860.20">
    <property type="entry name" value="Photosystem I PsaK, reaction centre"/>
    <property type="match status" value="1"/>
</dbReference>
<organism evidence="10 11">
    <name type="scientific">Adonisia turfae CCMR0081</name>
    <dbReference type="NCBI Taxonomy" id="2292702"/>
    <lineage>
        <taxon>Bacteria</taxon>
        <taxon>Bacillati</taxon>
        <taxon>Cyanobacteriota</taxon>
        <taxon>Adonisia</taxon>
        <taxon>Adonisia turfae</taxon>
    </lineage>
</organism>
<dbReference type="EMBL" id="QXHD01000004">
    <property type="protein sequence ID" value="NEZ57204.1"/>
    <property type="molecule type" value="Genomic_DNA"/>
</dbReference>
<dbReference type="GO" id="GO:0031676">
    <property type="term" value="C:plasma membrane-derived thylakoid membrane"/>
    <property type="evidence" value="ECO:0007669"/>
    <property type="project" value="UniProtKB-SubCell"/>
</dbReference>
<keyword evidence="8 9" id="KW-0472">Membrane</keyword>
<name>A0A6M0RLT0_9CYAN</name>
<keyword evidence="3 9" id="KW-0602">Photosynthesis</keyword>
<evidence type="ECO:0000256" key="9">
    <source>
        <dbReference type="HAMAP-Rule" id="MF_00474"/>
    </source>
</evidence>
<sequence>MLYLPSLLAVTPATVAWSPKVGLVMIICNVLAIALGNYGIKHKNVGLGLPSSEFFGGMGHGAMLACTSLGHVIGIGAIIGLATIGVL</sequence>
<evidence type="ECO:0000256" key="1">
    <source>
        <dbReference type="ARBA" id="ARBA00004141"/>
    </source>
</evidence>
<dbReference type="HAMAP" id="MF_00474">
    <property type="entry name" value="PSI_PsaK"/>
    <property type="match status" value="1"/>
</dbReference>
<dbReference type="InterPro" id="IPR035982">
    <property type="entry name" value="PSI_centre_PsaK_sf"/>
</dbReference>
<dbReference type="AlphaFoldDB" id="A0A6M0RLT0"/>
<dbReference type="InterPro" id="IPR000549">
    <property type="entry name" value="PSI_PsaG/PsaK"/>
</dbReference>
<keyword evidence="4 9" id="KW-0812">Transmembrane</keyword>
<accession>A0A6M0RLT0</accession>
<dbReference type="RefSeq" id="WP_006516666.1">
    <property type="nucleotide sequence ID" value="NZ_QXHD01000004.1"/>
</dbReference>
<comment type="similarity">
    <text evidence="2 9">Belongs to the PsaG/PsaK family.</text>
</comment>
<comment type="subcellular location">
    <subcellularLocation>
        <location evidence="9">Cellular thylakoid membrane</location>
        <topology evidence="9">Multi-pass membrane protein</topology>
    </subcellularLocation>
    <subcellularLocation>
        <location evidence="1">Membrane</location>
        <topology evidence="1">Multi-pass membrane protein</topology>
    </subcellularLocation>
</comment>
<evidence type="ECO:0000256" key="5">
    <source>
        <dbReference type="ARBA" id="ARBA00022836"/>
    </source>
</evidence>
<dbReference type="PROSITE" id="PS01026">
    <property type="entry name" value="PHOTOSYSTEM_I_PSAGK"/>
    <property type="match status" value="1"/>
</dbReference>
<feature type="transmembrane region" description="Helical" evidence="9">
    <location>
        <begin position="61"/>
        <end position="84"/>
    </location>
</feature>
<evidence type="ECO:0000313" key="11">
    <source>
        <dbReference type="Proteomes" id="UP000481033"/>
    </source>
</evidence>